<sequence>MPKGKRSARASWLFRNKPAVASAHHTFGRFNVSINHDETKAEGSIVIQHAVHLEGFSSEQTLDLVLRPESIIACELNLDNQNHRLPPKVLNLIPTNRGDIWSLSLTMHTPGTVICPTTRLPLSFVSTSFGQQFAAYSHLCQATQLRIYLGKDQFQSEHRARLERFACAIVQRRLRANPIDLRSLGGGGGKQETTWDHIHPPPVEQQQADFGASRKRSRVDSNSQQQSGEPSTKIQKFFWDMVPPGSPTEVNTPSSRHVTPTLTTVNTLDAKLIHPFISPTTDRGSGDRGSDEPCQSRTGQSTNARHNEERRPGSRAYTPLPAYPAVLENTCTPSPALEKTSSPAWGSSIEMKPTFLPQPANNCSALPPELTQVLGGMLQQLLPNIIEGAFTSILAPLIDTRLEALVTHKMETLVQEKLPQFTQHALQQKMDRFIDDLEDGHKRAEVEIGETVAEGKTELNEARDRSIDDIETWAQERFEDFEGEVVGITKKSYINARMKATTIFTTLAAALPAFAVPHARSTGDSFGGLAIHSGSPVHLSAINANGNSFWLNKETSSYCPNITVTSCPEGKYTYFEGGNNTLSLNVEVPGGQRVYVAQDGSLGYTIPHGSVSGSQNVSYTGFNLRDSGIHLQYKGADWIAVPIGSAYKVYAAAAENAPQNGTSFAFRVGSVNATFGAWEYL</sequence>
<dbReference type="PANTHER" id="PTHR42047">
    <property type="entry name" value="PROTEIN, PUTATIVE (AFU_ORTHOLOGUE AFUA_6G03560)-RELATED"/>
    <property type="match status" value="1"/>
</dbReference>
<feature type="region of interest" description="Disordered" evidence="1">
    <location>
        <begin position="180"/>
        <end position="233"/>
    </location>
</feature>
<feature type="region of interest" description="Disordered" evidence="1">
    <location>
        <begin position="239"/>
        <end position="258"/>
    </location>
</feature>
<accession>A0A9P8FG47</accession>
<dbReference type="EMBL" id="JAHFXS010002334">
    <property type="protein sequence ID" value="KAG9972785.1"/>
    <property type="molecule type" value="Genomic_DNA"/>
</dbReference>
<evidence type="ECO:0000256" key="1">
    <source>
        <dbReference type="SAM" id="MobiDB-lite"/>
    </source>
</evidence>
<evidence type="ECO:0000313" key="2">
    <source>
        <dbReference type="EMBL" id="KAG9972785.1"/>
    </source>
</evidence>
<dbReference type="InterPro" id="IPR052820">
    <property type="entry name" value="PhiA_domain"/>
</dbReference>
<gene>
    <name evidence="2" type="ORF">KCU98_g13039</name>
</gene>
<keyword evidence="3" id="KW-1185">Reference proteome</keyword>
<feature type="compositionally biased region" description="Polar residues" evidence="1">
    <location>
        <begin position="248"/>
        <end position="258"/>
    </location>
</feature>
<proteinExistence type="predicted"/>
<feature type="region of interest" description="Disordered" evidence="1">
    <location>
        <begin position="273"/>
        <end position="320"/>
    </location>
</feature>
<feature type="non-terminal residue" evidence="2">
    <location>
        <position position="1"/>
    </location>
</feature>
<feature type="compositionally biased region" description="Polar residues" evidence="1">
    <location>
        <begin position="220"/>
        <end position="233"/>
    </location>
</feature>
<dbReference type="AlphaFoldDB" id="A0A9P8FG47"/>
<feature type="compositionally biased region" description="Polar residues" evidence="1">
    <location>
        <begin position="293"/>
        <end position="304"/>
    </location>
</feature>
<protein>
    <submittedName>
        <fullName evidence="2">Uncharacterized protein</fullName>
    </submittedName>
</protein>
<reference evidence="2" key="1">
    <citation type="journal article" date="2021" name="J Fungi (Basel)">
        <title>Virulence traits and population genomics of the black yeast Aureobasidium melanogenum.</title>
        <authorList>
            <person name="Cernosa A."/>
            <person name="Sun X."/>
            <person name="Gostincar C."/>
            <person name="Fang C."/>
            <person name="Gunde-Cimerman N."/>
            <person name="Song Z."/>
        </authorList>
    </citation>
    <scope>NUCLEOTIDE SEQUENCE</scope>
    <source>
        <strain evidence="2">EXF-9298</strain>
    </source>
</reference>
<reference evidence="2" key="2">
    <citation type="submission" date="2021-08" db="EMBL/GenBank/DDBJ databases">
        <authorList>
            <person name="Gostincar C."/>
            <person name="Sun X."/>
            <person name="Song Z."/>
            <person name="Gunde-Cimerman N."/>
        </authorList>
    </citation>
    <scope>NUCLEOTIDE SEQUENCE</scope>
    <source>
        <strain evidence="2">EXF-9298</strain>
    </source>
</reference>
<comment type="caution">
    <text evidence="2">The sequence shown here is derived from an EMBL/GenBank/DDBJ whole genome shotgun (WGS) entry which is preliminary data.</text>
</comment>
<dbReference type="PANTHER" id="PTHR42047:SF1">
    <property type="entry name" value="PROTEIN, PUTATIVE (AFU_ORTHOLOGUE AFUA_6G03560)-RELATED"/>
    <property type="match status" value="1"/>
</dbReference>
<organism evidence="2 3">
    <name type="scientific">Aureobasidium melanogenum</name>
    <name type="common">Aureobasidium pullulans var. melanogenum</name>
    <dbReference type="NCBI Taxonomy" id="46634"/>
    <lineage>
        <taxon>Eukaryota</taxon>
        <taxon>Fungi</taxon>
        <taxon>Dikarya</taxon>
        <taxon>Ascomycota</taxon>
        <taxon>Pezizomycotina</taxon>
        <taxon>Dothideomycetes</taxon>
        <taxon>Dothideomycetidae</taxon>
        <taxon>Dothideales</taxon>
        <taxon>Saccotheciaceae</taxon>
        <taxon>Aureobasidium</taxon>
    </lineage>
</organism>
<evidence type="ECO:0000313" key="3">
    <source>
        <dbReference type="Proteomes" id="UP000729357"/>
    </source>
</evidence>
<name>A0A9P8FG47_AURME</name>
<dbReference type="Proteomes" id="UP000729357">
    <property type="component" value="Unassembled WGS sequence"/>
</dbReference>